<dbReference type="RefSeq" id="WP_159806503.1">
    <property type="nucleotide sequence ID" value="NZ_BLJE01000002.1"/>
</dbReference>
<protein>
    <recommendedName>
        <fullName evidence="3">DUF3299 domain-containing protein</fullName>
    </recommendedName>
</protein>
<comment type="caution">
    <text evidence="1">The sequence shown here is derived from an EMBL/GenBank/DDBJ whole genome shotgun (WGS) entry which is preliminary data.</text>
</comment>
<dbReference type="EMBL" id="BLJE01000002">
    <property type="protein sequence ID" value="GFE64953.1"/>
    <property type="molecule type" value="Genomic_DNA"/>
</dbReference>
<organism evidence="1 2">
    <name type="scientific">Litoreibacter roseus</name>
    <dbReference type="NCBI Taxonomy" id="2601869"/>
    <lineage>
        <taxon>Bacteria</taxon>
        <taxon>Pseudomonadati</taxon>
        <taxon>Pseudomonadota</taxon>
        <taxon>Alphaproteobacteria</taxon>
        <taxon>Rhodobacterales</taxon>
        <taxon>Roseobacteraceae</taxon>
        <taxon>Litoreibacter</taxon>
    </lineage>
</organism>
<evidence type="ECO:0000313" key="1">
    <source>
        <dbReference type="EMBL" id="GFE64953.1"/>
    </source>
</evidence>
<reference evidence="1 2" key="1">
    <citation type="submission" date="2019-12" db="EMBL/GenBank/DDBJ databases">
        <title>Litoreibacter badius sp. nov., a novel bacteriochlorophyll a-containing bacterium in the genus Litoreibacter.</title>
        <authorList>
            <person name="Kanamuro M."/>
            <person name="Takabe Y."/>
            <person name="Mori K."/>
            <person name="Takaichi S."/>
            <person name="Hanada S."/>
        </authorList>
    </citation>
    <scope>NUCLEOTIDE SEQUENCE [LARGE SCALE GENOMIC DNA]</scope>
    <source>
        <strain evidence="1 2">K6</strain>
    </source>
</reference>
<sequence length="139" mass="15484">MNRRQFVIAAATAALTGTHGHASDGKIIMRDLYNKDLSFSNLALSLEGRSITVKGYMAPPLKADANFFVLTKMPMSVCPFCETEAEWPDDILAVHIKRRLKMMPYNVRIEASGVLELGAETDTRTGFVSRVRLTEARYS</sequence>
<evidence type="ECO:0000313" key="2">
    <source>
        <dbReference type="Proteomes" id="UP000436822"/>
    </source>
</evidence>
<proteinExistence type="predicted"/>
<name>A0A6N6JF18_9RHOB</name>
<keyword evidence="2" id="KW-1185">Reference proteome</keyword>
<dbReference type="OrthoDB" id="2583024at2"/>
<evidence type="ECO:0008006" key="3">
    <source>
        <dbReference type="Google" id="ProtNLM"/>
    </source>
</evidence>
<accession>A0A6N6JF18</accession>
<dbReference type="Proteomes" id="UP000436822">
    <property type="component" value="Unassembled WGS sequence"/>
</dbReference>
<gene>
    <name evidence="1" type="ORF">KIN_20270</name>
</gene>
<dbReference type="AlphaFoldDB" id="A0A6N6JF18"/>